<dbReference type="Gene3D" id="1.20.1250.20">
    <property type="entry name" value="MFS general substrate transporter like domains"/>
    <property type="match status" value="1"/>
</dbReference>
<keyword evidence="3 6" id="KW-0812">Transmembrane</keyword>
<keyword evidence="2" id="KW-0813">Transport</keyword>
<dbReference type="EMBL" id="NAJL01000035">
    <property type="protein sequence ID" value="TKA25446.1"/>
    <property type="molecule type" value="Genomic_DNA"/>
</dbReference>
<evidence type="ECO:0000256" key="5">
    <source>
        <dbReference type="ARBA" id="ARBA00023136"/>
    </source>
</evidence>
<dbReference type="PANTHER" id="PTHR43791:SF97">
    <property type="entry name" value="ALLANTOATE TRANSPORTER, PUTATIVE (AFU_ORTHOLOGUE AFUA_1G14700)-RELATED"/>
    <property type="match status" value="1"/>
</dbReference>
<proteinExistence type="predicted"/>
<keyword evidence="5 6" id="KW-0472">Membrane</keyword>
<evidence type="ECO:0000256" key="2">
    <source>
        <dbReference type="ARBA" id="ARBA00022448"/>
    </source>
</evidence>
<sequence>MSSIEPSPPNEQKKAPSVDVAAADKQKLSGGAFDVAAAYANYFDSHDAFSENEAKSLRRKLDVRLMYFGYLLWCLPAANLLQKLPIAKLMSGTMVIWGALLIGMAYVRSYPAFIFLRVLLGVLEAPVIPGGYLMLSMWYTRNEQALRSGLTYTNWSTIILIGPVGYAIGAIPGAHQWKYWFILLGSLSMAYGLLLGVFLPDNVVKAKFLSERQKAIAVERVRADQTGMENKNFKKEQMFEALLDPKTWFMFFFNVVINIPNGGLNSFQSLIIKGIGFSSRQALLLSMPEGVVGTLSTYGCSIAVWYIGKRWPKAQPRVGVIIFGELIGMIASIFLYTLPQSNVGGRLACLWLAKVFLGPYVISLALNVANISGHTKKVTVQALIFMAYCISNIIGPQFFKSDQAPVYTEGMGGILASYCLAILSIAAYGAYCFFENRRRDRLESARSERVHEDTDFKDMTDRENIHFRYVF</sequence>
<feature type="transmembrane region" description="Helical" evidence="6">
    <location>
        <begin position="114"/>
        <end position="135"/>
    </location>
</feature>
<evidence type="ECO:0000256" key="6">
    <source>
        <dbReference type="SAM" id="Phobius"/>
    </source>
</evidence>
<dbReference type="AlphaFoldDB" id="A0A4U0TU03"/>
<evidence type="ECO:0000313" key="8">
    <source>
        <dbReference type="Proteomes" id="UP000308549"/>
    </source>
</evidence>
<name>A0A4U0TU03_9PEZI</name>
<evidence type="ECO:0000256" key="4">
    <source>
        <dbReference type="ARBA" id="ARBA00022989"/>
    </source>
</evidence>
<evidence type="ECO:0000256" key="1">
    <source>
        <dbReference type="ARBA" id="ARBA00004141"/>
    </source>
</evidence>
<evidence type="ECO:0000313" key="7">
    <source>
        <dbReference type="EMBL" id="TKA25446.1"/>
    </source>
</evidence>
<feature type="transmembrane region" description="Helical" evidence="6">
    <location>
        <begin position="411"/>
        <end position="434"/>
    </location>
</feature>
<feature type="transmembrane region" description="Helical" evidence="6">
    <location>
        <begin position="378"/>
        <end position="399"/>
    </location>
</feature>
<dbReference type="InterPro" id="IPR036259">
    <property type="entry name" value="MFS_trans_sf"/>
</dbReference>
<feature type="transmembrane region" description="Helical" evidence="6">
    <location>
        <begin position="290"/>
        <end position="308"/>
    </location>
</feature>
<feature type="transmembrane region" description="Helical" evidence="6">
    <location>
        <begin position="65"/>
        <end position="81"/>
    </location>
</feature>
<dbReference type="GO" id="GO:0016020">
    <property type="term" value="C:membrane"/>
    <property type="evidence" value="ECO:0007669"/>
    <property type="project" value="UniProtKB-SubCell"/>
</dbReference>
<organism evidence="7 8">
    <name type="scientific">Salinomyces thailandicus</name>
    <dbReference type="NCBI Taxonomy" id="706561"/>
    <lineage>
        <taxon>Eukaryota</taxon>
        <taxon>Fungi</taxon>
        <taxon>Dikarya</taxon>
        <taxon>Ascomycota</taxon>
        <taxon>Pezizomycotina</taxon>
        <taxon>Dothideomycetes</taxon>
        <taxon>Dothideomycetidae</taxon>
        <taxon>Mycosphaerellales</taxon>
        <taxon>Teratosphaeriaceae</taxon>
        <taxon>Salinomyces</taxon>
    </lineage>
</organism>
<feature type="transmembrane region" description="Helical" evidence="6">
    <location>
        <begin position="344"/>
        <end position="366"/>
    </location>
</feature>
<dbReference type="OrthoDB" id="6730379at2759"/>
<comment type="subcellular location">
    <subcellularLocation>
        <location evidence="1">Membrane</location>
        <topology evidence="1">Multi-pass membrane protein</topology>
    </subcellularLocation>
</comment>
<comment type="caution">
    <text evidence="7">The sequence shown here is derived from an EMBL/GenBank/DDBJ whole genome shotgun (WGS) entry which is preliminary data.</text>
</comment>
<feature type="transmembrane region" description="Helical" evidence="6">
    <location>
        <begin position="179"/>
        <end position="199"/>
    </location>
</feature>
<reference evidence="7 8" key="1">
    <citation type="submission" date="2017-03" db="EMBL/GenBank/DDBJ databases">
        <title>Genomes of endolithic fungi from Antarctica.</title>
        <authorList>
            <person name="Coleine C."/>
            <person name="Masonjones S."/>
            <person name="Stajich J.E."/>
        </authorList>
    </citation>
    <scope>NUCLEOTIDE SEQUENCE [LARGE SCALE GENOMIC DNA]</scope>
    <source>
        <strain evidence="7 8">CCFEE 6315</strain>
    </source>
</reference>
<accession>A0A4U0TU03</accession>
<dbReference type="Proteomes" id="UP000308549">
    <property type="component" value="Unassembled WGS sequence"/>
</dbReference>
<keyword evidence="4 6" id="KW-1133">Transmembrane helix</keyword>
<feature type="transmembrane region" description="Helical" evidence="6">
    <location>
        <begin position="155"/>
        <end position="172"/>
    </location>
</feature>
<dbReference type="GO" id="GO:0022857">
    <property type="term" value="F:transmembrane transporter activity"/>
    <property type="evidence" value="ECO:0007669"/>
    <property type="project" value="InterPro"/>
</dbReference>
<feature type="transmembrane region" description="Helical" evidence="6">
    <location>
        <begin position="320"/>
        <end position="338"/>
    </location>
</feature>
<dbReference type="Pfam" id="PF07690">
    <property type="entry name" value="MFS_1"/>
    <property type="match status" value="1"/>
</dbReference>
<dbReference type="PANTHER" id="PTHR43791">
    <property type="entry name" value="PERMEASE-RELATED"/>
    <property type="match status" value="1"/>
</dbReference>
<protein>
    <recommendedName>
        <fullName evidence="9">Allantoate permease</fullName>
    </recommendedName>
</protein>
<evidence type="ECO:0000256" key="3">
    <source>
        <dbReference type="ARBA" id="ARBA00022692"/>
    </source>
</evidence>
<feature type="transmembrane region" description="Helical" evidence="6">
    <location>
        <begin position="87"/>
        <end position="107"/>
    </location>
</feature>
<dbReference type="SUPFAM" id="SSF103473">
    <property type="entry name" value="MFS general substrate transporter"/>
    <property type="match status" value="1"/>
</dbReference>
<dbReference type="InterPro" id="IPR011701">
    <property type="entry name" value="MFS"/>
</dbReference>
<evidence type="ECO:0008006" key="9">
    <source>
        <dbReference type="Google" id="ProtNLM"/>
    </source>
</evidence>
<keyword evidence="8" id="KW-1185">Reference proteome</keyword>
<gene>
    <name evidence="7" type="ORF">B0A50_06313</name>
</gene>